<evidence type="ECO:0000259" key="3">
    <source>
        <dbReference type="Pfam" id="PF06916"/>
    </source>
</evidence>
<accession>A0A0J9XK64</accession>
<comment type="caution">
    <text evidence="4">The sequence shown here is derived from an EMBL/GenBank/DDBJ whole genome shotgun (WGS) entry which is preliminary data.</text>
</comment>
<sequence>MIRTYNLLRTRSSGFMFSSRSSFRSCALHTSPPGHKVLPKAAAPLPKGARAGSMFSRYGYPGIAVYFTISALDLAILFGLVHTLGEEKVIELENAVKGYLGIGKPSDRDTYGGRIDDSDDIGITKKPQPPVPTPENHRNKTTLFTEFGIAYAVHRSLFFVRLPLTLVITPAVVNILQKRGYKIDQAATPKSKFGTPATGGQRFGSWFF</sequence>
<dbReference type="EMBL" id="CCBN010000025">
    <property type="protein sequence ID" value="CDO57792.1"/>
    <property type="molecule type" value="Genomic_DNA"/>
</dbReference>
<reference evidence="4" key="1">
    <citation type="submission" date="2014-03" db="EMBL/GenBank/DDBJ databases">
        <authorList>
            <person name="Casaregola S."/>
        </authorList>
    </citation>
    <scope>NUCLEOTIDE SEQUENCE [LARGE SCALE GENOMIC DNA]</scope>
    <source>
        <strain evidence="4">CLIB 918</strain>
    </source>
</reference>
<dbReference type="GO" id="GO:0005739">
    <property type="term" value="C:mitochondrion"/>
    <property type="evidence" value="ECO:0007669"/>
    <property type="project" value="TreeGrafter"/>
</dbReference>
<proteinExistence type="predicted"/>
<dbReference type="PANTHER" id="PTHR21377">
    <property type="entry name" value="PROTEIN FAM210B, MITOCHONDRIAL"/>
    <property type="match status" value="1"/>
</dbReference>
<dbReference type="InterPro" id="IPR009688">
    <property type="entry name" value="FAM210A/B-like_dom"/>
</dbReference>
<evidence type="ECO:0000256" key="2">
    <source>
        <dbReference type="SAM" id="Phobius"/>
    </source>
</evidence>
<feature type="domain" description="DUF1279" evidence="3">
    <location>
        <begin position="53"/>
        <end position="170"/>
    </location>
</feature>
<dbReference type="Proteomes" id="UP000242525">
    <property type="component" value="Unassembled WGS sequence"/>
</dbReference>
<keyword evidence="2" id="KW-1133">Transmembrane helix</keyword>
<gene>
    <name evidence="4" type="ORF">BN980_GECA25s00692g</name>
</gene>
<keyword evidence="2" id="KW-0812">Transmembrane</keyword>
<organism evidence="4 5">
    <name type="scientific">Geotrichum candidum</name>
    <name type="common">Oospora lactis</name>
    <name type="synonym">Dipodascus geotrichum</name>
    <dbReference type="NCBI Taxonomy" id="1173061"/>
    <lineage>
        <taxon>Eukaryota</taxon>
        <taxon>Fungi</taxon>
        <taxon>Dikarya</taxon>
        <taxon>Ascomycota</taxon>
        <taxon>Saccharomycotina</taxon>
        <taxon>Dipodascomycetes</taxon>
        <taxon>Dipodascales</taxon>
        <taxon>Dipodascaceae</taxon>
        <taxon>Geotrichum</taxon>
    </lineage>
</organism>
<dbReference type="OrthoDB" id="426386at2759"/>
<dbReference type="AlphaFoldDB" id="A0A0J9XK64"/>
<evidence type="ECO:0000313" key="5">
    <source>
        <dbReference type="Proteomes" id="UP000242525"/>
    </source>
</evidence>
<evidence type="ECO:0000313" key="4">
    <source>
        <dbReference type="EMBL" id="CDO57792.1"/>
    </source>
</evidence>
<keyword evidence="2" id="KW-0472">Membrane</keyword>
<name>A0A0J9XK64_GEOCN</name>
<feature type="transmembrane region" description="Helical" evidence="2">
    <location>
        <begin position="158"/>
        <end position="176"/>
    </location>
</feature>
<feature type="transmembrane region" description="Helical" evidence="2">
    <location>
        <begin position="63"/>
        <end position="84"/>
    </location>
</feature>
<keyword evidence="5" id="KW-1185">Reference proteome</keyword>
<dbReference type="PANTHER" id="PTHR21377:SF0">
    <property type="entry name" value="PROTEIN FAM210B, MITOCHONDRIAL"/>
    <property type="match status" value="1"/>
</dbReference>
<dbReference type="InterPro" id="IPR045866">
    <property type="entry name" value="FAM210A/B-like"/>
</dbReference>
<dbReference type="Pfam" id="PF06916">
    <property type="entry name" value="FAM210A-B_dom"/>
    <property type="match status" value="1"/>
</dbReference>
<dbReference type="STRING" id="1173061.A0A0J9XK64"/>
<evidence type="ECO:0000256" key="1">
    <source>
        <dbReference type="SAM" id="MobiDB-lite"/>
    </source>
</evidence>
<protein>
    <submittedName>
        <fullName evidence="4">Similar to Saccharomyces cerevisiae YGR147C NAT2 Protein with an apparent role in acetylation of N-terminal methionine residues</fullName>
    </submittedName>
</protein>
<feature type="region of interest" description="Disordered" evidence="1">
    <location>
        <begin position="111"/>
        <end position="138"/>
    </location>
</feature>